<dbReference type="PRINTS" id="PR00024">
    <property type="entry name" value="HOMEOBOX"/>
</dbReference>
<dbReference type="PROSITE" id="PS50071">
    <property type="entry name" value="HOMEOBOX_2"/>
    <property type="match status" value="1"/>
</dbReference>
<comment type="subcellular location">
    <subcellularLocation>
        <location evidence="1 6 7">Nucleus</location>
    </subcellularLocation>
</comment>
<dbReference type="AlphaFoldDB" id="A0A1S6KMF2"/>
<dbReference type="InterPro" id="IPR017970">
    <property type="entry name" value="Homeobox_CS"/>
</dbReference>
<dbReference type="SUPFAM" id="SSF46689">
    <property type="entry name" value="Homeodomain-like"/>
    <property type="match status" value="1"/>
</dbReference>
<dbReference type="InterPro" id="IPR020479">
    <property type="entry name" value="HD_metazoa"/>
</dbReference>
<dbReference type="CDD" id="cd00086">
    <property type="entry name" value="homeodomain"/>
    <property type="match status" value="1"/>
</dbReference>
<feature type="region of interest" description="Disordered" evidence="8">
    <location>
        <begin position="1"/>
        <end position="32"/>
    </location>
</feature>
<proteinExistence type="evidence at transcript level"/>
<feature type="compositionally biased region" description="Polar residues" evidence="8">
    <location>
        <begin position="1"/>
        <end position="14"/>
    </location>
</feature>
<dbReference type="GO" id="GO:0005634">
    <property type="term" value="C:nucleus"/>
    <property type="evidence" value="ECO:0007669"/>
    <property type="project" value="UniProtKB-SubCell"/>
</dbReference>
<evidence type="ECO:0000256" key="6">
    <source>
        <dbReference type="PROSITE-ProRule" id="PRU00108"/>
    </source>
</evidence>
<dbReference type="InterPro" id="IPR001356">
    <property type="entry name" value="HD"/>
</dbReference>
<dbReference type="EMBL" id="KY348644">
    <property type="protein sequence ID" value="AQT19749.1"/>
    <property type="molecule type" value="mRNA"/>
</dbReference>
<evidence type="ECO:0000256" key="1">
    <source>
        <dbReference type="ARBA" id="ARBA00004123"/>
    </source>
</evidence>
<keyword evidence="4 6" id="KW-0371">Homeobox</keyword>
<sequence>MQSDQFDFSSTNPFHQYAEHDNQQQSSSFSDEPLPPICGSLFKSAVSENEKYGSTSIGPGFHWRPNQDHMGLWKDNDSTFQDEFPYKSSSINETMMNIFSPSPSSPTKPMIYPYIESTNNLSGFQYPYITSQIANLNQMTNTSFSYRGFTFPSNVPPSLYDDSSVNVDQNSWEHSLKPPVHLSYPIDINTIGSLPSYNLGAGVFECNPGREMIQDAMMLARFKMNNPMMEQEYVPEMDHRCRKKRKPYTRYQNLVLESEFNSNSYITRQKRWEISCKLNLSERQIKVWFQNRRMKKKKLQIKKPSTG</sequence>
<dbReference type="Pfam" id="PF00046">
    <property type="entry name" value="Homeodomain"/>
    <property type="match status" value="1"/>
</dbReference>
<dbReference type="GO" id="GO:0003677">
    <property type="term" value="F:DNA binding"/>
    <property type="evidence" value="ECO:0007669"/>
    <property type="project" value="UniProtKB-UniRule"/>
</dbReference>
<dbReference type="InterPro" id="IPR009057">
    <property type="entry name" value="Homeodomain-like_sf"/>
</dbReference>
<evidence type="ECO:0000256" key="3">
    <source>
        <dbReference type="ARBA" id="ARBA00023125"/>
    </source>
</evidence>
<evidence type="ECO:0000256" key="5">
    <source>
        <dbReference type="ARBA" id="ARBA00023242"/>
    </source>
</evidence>
<dbReference type="PROSITE" id="PS00027">
    <property type="entry name" value="HOMEOBOX_1"/>
    <property type="match status" value="1"/>
</dbReference>
<evidence type="ECO:0000256" key="2">
    <source>
        <dbReference type="ARBA" id="ARBA00006317"/>
    </source>
</evidence>
<organism evidence="10">
    <name type="scientific">Schmidtea mediterranea</name>
    <name type="common">Freshwater planarian flatworm</name>
    <dbReference type="NCBI Taxonomy" id="79327"/>
    <lineage>
        <taxon>Eukaryota</taxon>
        <taxon>Metazoa</taxon>
        <taxon>Spiralia</taxon>
        <taxon>Lophotrochozoa</taxon>
        <taxon>Platyhelminthes</taxon>
        <taxon>Rhabditophora</taxon>
        <taxon>Seriata</taxon>
        <taxon>Tricladida</taxon>
        <taxon>Continenticola</taxon>
        <taxon>Geoplanoidea</taxon>
        <taxon>Dugesiidae</taxon>
        <taxon>Schmidtea</taxon>
    </lineage>
</organism>
<accession>A0A1S6KMF2</accession>
<evidence type="ECO:0000256" key="8">
    <source>
        <dbReference type="SAM" id="MobiDB-lite"/>
    </source>
</evidence>
<dbReference type="OrthoDB" id="6159439at2759"/>
<dbReference type="PANTHER" id="PTHR45874">
    <property type="entry name" value="HOMEOBOX PROTEIN ABDOMINAL-B"/>
    <property type="match status" value="1"/>
</dbReference>
<feature type="domain" description="Homeobox" evidence="9">
    <location>
        <begin position="239"/>
        <end position="299"/>
    </location>
</feature>
<keyword evidence="3 6" id="KW-0238">DNA-binding</keyword>
<dbReference type="InterPro" id="IPR046333">
    <property type="entry name" value="HXA10/ABDB-like"/>
</dbReference>
<comment type="similarity">
    <text evidence="2">Belongs to the Abd-B homeobox family.</text>
</comment>
<evidence type="ECO:0000256" key="4">
    <source>
        <dbReference type="ARBA" id="ARBA00023155"/>
    </source>
</evidence>
<reference evidence="10" key="2">
    <citation type="journal article" date="2017" name="Dev. Cell">
        <title>Antagonistic Self-Organizing Patterning Systems Control Maintenance and Regeneration of the Anteroposterior Axis in Planarians.</title>
        <authorList>
            <person name="Stuckemann T."/>
            <person name="Cleland J.P."/>
            <person name="Werner S."/>
            <person name="Thi-Kim Vu H."/>
            <person name="Bayersdorf R."/>
            <person name="Liu S.Y."/>
            <person name="Friedrich B."/>
            <person name="Julicher F."/>
            <person name="Rink J.C."/>
        </authorList>
    </citation>
    <scope>NUCLEOTIDE SEQUENCE</scope>
</reference>
<evidence type="ECO:0000259" key="9">
    <source>
        <dbReference type="PROSITE" id="PS50071"/>
    </source>
</evidence>
<evidence type="ECO:0000256" key="7">
    <source>
        <dbReference type="RuleBase" id="RU000682"/>
    </source>
</evidence>
<dbReference type="Gene3D" id="1.10.10.60">
    <property type="entry name" value="Homeodomain-like"/>
    <property type="match status" value="1"/>
</dbReference>
<evidence type="ECO:0000313" key="10">
    <source>
        <dbReference type="EMBL" id="AQT19749.1"/>
    </source>
</evidence>
<name>A0A1S6KMF2_SCHMD</name>
<dbReference type="GO" id="GO:0000981">
    <property type="term" value="F:DNA-binding transcription factor activity, RNA polymerase II-specific"/>
    <property type="evidence" value="ECO:0007669"/>
    <property type="project" value="InterPro"/>
</dbReference>
<dbReference type="SMART" id="SM00389">
    <property type="entry name" value="HOX"/>
    <property type="match status" value="1"/>
</dbReference>
<protein>
    <recommendedName>
        <fullName evidence="9">Homeobox domain-containing protein</fullName>
    </recommendedName>
</protein>
<keyword evidence="5 6" id="KW-0539">Nucleus</keyword>
<feature type="DNA-binding region" description="Homeobox" evidence="6">
    <location>
        <begin position="241"/>
        <end position="300"/>
    </location>
</feature>
<reference evidence="10" key="1">
    <citation type="submission" date="2016-12" db="EMBL/GenBank/DDBJ databases">
        <authorList>
            <person name="Song W.-J."/>
            <person name="Kurnit D.M."/>
        </authorList>
    </citation>
    <scope>NUCLEOTIDE SEQUENCE</scope>
</reference>